<feature type="region of interest" description="Disordered" evidence="1">
    <location>
        <begin position="1"/>
        <end position="83"/>
    </location>
</feature>
<feature type="compositionally biased region" description="Polar residues" evidence="1">
    <location>
        <begin position="69"/>
        <end position="83"/>
    </location>
</feature>
<evidence type="ECO:0000313" key="3">
    <source>
        <dbReference type="Proteomes" id="UP000305883"/>
    </source>
</evidence>
<evidence type="ECO:0000256" key="1">
    <source>
        <dbReference type="SAM" id="MobiDB-lite"/>
    </source>
</evidence>
<dbReference type="AlphaFoldDB" id="A0A4T0VZD4"/>
<dbReference type="Proteomes" id="UP000305883">
    <property type="component" value="Unassembled WGS sequence"/>
</dbReference>
<feature type="compositionally biased region" description="Polar residues" evidence="1">
    <location>
        <begin position="42"/>
        <end position="57"/>
    </location>
</feature>
<feature type="region of interest" description="Disordered" evidence="1">
    <location>
        <begin position="154"/>
        <end position="183"/>
    </location>
</feature>
<comment type="caution">
    <text evidence="2">The sequence shown here is derived from an EMBL/GenBank/DDBJ whole genome shotgun (WGS) entry which is preliminary data.</text>
</comment>
<evidence type="ECO:0000313" key="2">
    <source>
        <dbReference type="EMBL" id="TIC97677.1"/>
    </source>
</evidence>
<name>A0A4T0VZD4_9PEZI</name>
<reference evidence="2 3" key="1">
    <citation type="journal article" date="2019" name="Genome Biol. Evol.">
        <title>Genomic Plasticity Mediated by Transposable Elements in the Plant Pathogenic Fungus Colletotrichum higginsianum.</title>
        <authorList>
            <person name="Tsushima A."/>
            <person name="Gan P."/>
            <person name="Kumakura N."/>
            <person name="Narusaka M."/>
            <person name="Takano Y."/>
            <person name="Narusaka Y."/>
            <person name="Shirasu K."/>
        </authorList>
    </citation>
    <scope>NUCLEOTIDE SEQUENCE [LARGE SCALE GENOMIC DNA]</scope>
    <source>
        <strain evidence="2 3">MAFF305635-RFP</strain>
    </source>
</reference>
<dbReference type="EMBL" id="MWPZ01000005">
    <property type="protein sequence ID" value="TIC97677.1"/>
    <property type="molecule type" value="Genomic_DNA"/>
</dbReference>
<gene>
    <name evidence="2" type="ORF">CH35J_007407</name>
</gene>
<accession>A0A4T0VZD4</accession>
<organism evidence="2 3">
    <name type="scientific">Colletotrichum higginsianum</name>
    <dbReference type="NCBI Taxonomy" id="80884"/>
    <lineage>
        <taxon>Eukaryota</taxon>
        <taxon>Fungi</taxon>
        <taxon>Dikarya</taxon>
        <taxon>Ascomycota</taxon>
        <taxon>Pezizomycotina</taxon>
        <taxon>Sordariomycetes</taxon>
        <taxon>Hypocreomycetidae</taxon>
        <taxon>Glomerellales</taxon>
        <taxon>Glomerellaceae</taxon>
        <taxon>Colletotrichum</taxon>
        <taxon>Colletotrichum destructivum species complex</taxon>
    </lineage>
</organism>
<dbReference type="OrthoDB" id="4848413at2759"/>
<sequence length="231" mass="24597">MASQPPAGIGPLPASPAGPDRGPGPPPEPTSPSRAKRRRNTETQPLRPSLAGSQPNAFSPAPPTAKGPSISTPTTSRTATGSVLSALDEEARHYEARKDVFLTIAQSVDNVVSSFEGPRKQIAKEATAYVIQALEKLINKEHAPTLSRSWAAVTASAPATAPDPHRAPTRPQAKPQPQPQPKEDLRVFARIPEEGLSAARKNAPFALRQTVCRTFDLQLADIPHIYHIATG</sequence>
<protein>
    <submittedName>
        <fullName evidence="2">Uncharacterized protein</fullName>
    </submittedName>
</protein>
<proteinExistence type="predicted"/>